<dbReference type="Proteomes" id="UP000887572">
    <property type="component" value="Unplaced"/>
</dbReference>
<dbReference type="InterPro" id="IPR003877">
    <property type="entry name" value="SPRY_dom"/>
</dbReference>
<dbReference type="PROSITE" id="PS50188">
    <property type="entry name" value="B302_SPRY"/>
    <property type="match status" value="2"/>
</dbReference>
<dbReference type="WBParaSite" id="Gr19_v10_g3033.t1">
    <property type="protein sequence ID" value="Gr19_v10_g3033.t1"/>
    <property type="gene ID" value="Gr19_v10_g3033"/>
</dbReference>
<dbReference type="Gene3D" id="2.60.120.920">
    <property type="match status" value="2"/>
</dbReference>
<proteinExistence type="predicted"/>
<dbReference type="CDD" id="cd12885">
    <property type="entry name" value="SPRY_RanBP_like"/>
    <property type="match status" value="1"/>
</dbReference>
<dbReference type="InterPro" id="IPR050618">
    <property type="entry name" value="Ubq-SigPath_Reg"/>
</dbReference>
<protein>
    <submittedName>
        <fullName evidence="4">B30.2/SPRY domain-containing protein</fullName>
    </submittedName>
</protein>
<evidence type="ECO:0000313" key="3">
    <source>
        <dbReference type="Proteomes" id="UP000887572"/>
    </source>
</evidence>
<feature type="coiled-coil region" evidence="1">
    <location>
        <begin position="263"/>
        <end position="385"/>
    </location>
</feature>
<dbReference type="InterPro" id="IPR001870">
    <property type="entry name" value="B30.2/SPRY"/>
</dbReference>
<evidence type="ECO:0000259" key="2">
    <source>
        <dbReference type="PROSITE" id="PS50188"/>
    </source>
</evidence>
<evidence type="ECO:0000256" key="1">
    <source>
        <dbReference type="SAM" id="Coils"/>
    </source>
</evidence>
<organism evidence="3 4">
    <name type="scientific">Globodera rostochiensis</name>
    <name type="common">Golden nematode worm</name>
    <name type="synonym">Heterodera rostochiensis</name>
    <dbReference type="NCBI Taxonomy" id="31243"/>
    <lineage>
        <taxon>Eukaryota</taxon>
        <taxon>Metazoa</taxon>
        <taxon>Ecdysozoa</taxon>
        <taxon>Nematoda</taxon>
        <taxon>Chromadorea</taxon>
        <taxon>Rhabditida</taxon>
        <taxon>Tylenchina</taxon>
        <taxon>Tylenchomorpha</taxon>
        <taxon>Tylenchoidea</taxon>
        <taxon>Heteroderidae</taxon>
        <taxon>Heteroderinae</taxon>
        <taxon>Globodera</taxon>
    </lineage>
</organism>
<feature type="domain" description="B30.2/SPRY" evidence="2">
    <location>
        <begin position="41"/>
        <end position="242"/>
    </location>
</feature>
<accession>A0A914HN48</accession>
<reference evidence="4" key="1">
    <citation type="submission" date="2022-11" db="UniProtKB">
        <authorList>
            <consortium name="WormBaseParasite"/>
        </authorList>
    </citation>
    <scope>IDENTIFICATION</scope>
</reference>
<sequence length="587" mass="66745">MSNDALNNESQIRRRRLPLELQCELIYALPLERASRLLLLSNGINTNCSDRVRKLHEKWQNRWDSTACHEDLALSEPDRLIVQHNGKDYVWGSVMAEKAISKNPYGISYFEVKILKEPGLILIGLATKQMPLNSLVGLHNGTFAYGNWGEFLGHEVEGCGHLSNGRPFIVGIPQFGVGDVVGCGVNLKNGPIIYTKNGRRLEYLWPTFYNLERPEELRLLRAKIAQLESQQTINAGFILAAQRKRRRIEGGHEDTTEFLGKKFEQMEEKVVKLEFENKVLRAELAHQKLLIAHMALQTKLEQYQNKHHQKTIDELTEKLKVSIEQLSLKQQEHEKLSNAHTKQMEEIKEQREKDVTELEEQKLSNANKFAEIEQKNDKLEKYQKEQQLNIIDLQKTVAVLREIGLINRWNSATCHDRLALIGPDRLVVQRNGEANWVWGSVIAENPLRPLNPYFEVKIVEAKGNILIGLATKQMPLDKYVGKHEGTYGYSSDGNFWGYEFEGCLHAIDGRPLIEGKPSFGVGDVVGCGVNLNNGKIIYTKNGQRLDTANLIVSFAVDLFPCISLARPDTKIEANFGPNFQFNISDET</sequence>
<dbReference type="SMART" id="SM00449">
    <property type="entry name" value="SPRY"/>
    <property type="match status" value="2"/>
</dbReference>
<evidence type="ECO:0000313" key="4">
    <source>
        <dbReference type="WBParaSite" id="Gr19_v10_g3033.t1"/>
    </source>
</evidence>
<keyword evidence="3" id="KW-1185">Reference proteome</keyword>
<dbReference type="InterPro" id="IPR044736">
    <property type="entry name" value="Gid1/RanBPM/SPLA_SPRY"/>
</dbReference>
<feature type="domain" description="B30.2/SPRY" evidence="2">
    <location>
        <begin position="387"/>
        <end position="580"/>
    </location>
</feature>
<dbReference type="InterPro" id="IPR043136">
    <property type="entry name" value="B30.2/SPRY_sf"/>
</dbReference>
<dbReference type="PANTHER" id="PTHR12864">
    <property type="entry name" value="RAN BINDING PROTEIN 9-RELATED"/>
    <property type="match status" value="1"/>
</dbReference>
<dbReference type="SUPFAM" id="SSF49899">
    <property type="entry name" value="Concanavalin A-like lectins/glucanases"/>
    <property type="match status" value="2"/>
</dbReference>
<dbReference type="Pfam" id="PF00622">
    <property type="entry name" value="SPRY"/>
    <property type="match status" value="2"/>
</dbReference>
<dbReference type="InterPro" id="IPR013320">
    <property type="entry name" value="ConA-like_dom_sf"/>
</dbReference>
<keyword evidence="1" id="KW-0175">Coiled coil</keyword>
<name>A0A914HN48_GLORO</name>
<dbReference type="AlphaFoldDB" id="A0A914HN48"/>